<reference evidence="2" key="1">
    <citation type="submission" date="2014-02" db="EMBL/GenBank/DDBJ databases">
        <title>Complete genome sequence and comparative genomic analysis of the nitrogen-fixing bacterium Leptospirillum ferriphilum YSK.</title>
        <authorList>
            <person name="Guo X."/>
            <person name="Yin H."/>
            <person name="Liang Y."/>
            <person name="Hu Q."/>
            <person name="Ma L."/>
            <person name="Xiao Y."/>
            <person name="Zhang X."/>
            <person name="Qiu G."/>
            <person name="Liu X."/>
        </authorList>
    </citation>
    <scope>NUCLEOTIDE SEQUENCE [LARGE SCALE GENOMIC DNA]</scope>
    <source>
        <strain evidence="2">YSK</strain>
    </source>
</reference>
<dbReference type="PANTHER" id="PTHR35368:SF1">
    <property type="entry name" value="HYDROPEROXIDE REDUCTASE"/>
    <property type="match status" value="1"/>
</dbReference>
<reference evidence="1 2" key="2">
    <citation type="journal article" date="2015" name="Biomed. Res. Int.">
        <title>Effects of Arsenite Resistance on the Growth and Functional Gene Expression of Leptospirillum ferriphilum and Acidithiobacillus thiooxidans in Pure Culture and Coculture.</title>
        <authorList>
            <person name="Jiang H."/>
            <person name="Liang Y."/>
            <person name="Yin H."/>
            <person name="Xiao Y."/>
            <person name="Guo X."/>
            <person name="Xu Y."/>
            <person name="Hu Q."/>
            <person name="Liu H."/>
            <person name="Liu X."/>
        </authorList>
    </citation>
    <scope>NUCLEOTIDE SEQUENCE [LARGE SCALE GENOMIC DNA]</scope>
    <source>
        <strain evidence="1 2">YSK</strain>
    </source>
</reference>
<dbReference type="InterPro" id="IPR003718">
    <property type="entry name" value="OsmC/Ohr_fam"/>
</dbReference>
<evidence type="ECO:0000313" key="1">
    <source>
        <dbReference type="EMBL" id="AIA30676.1"/>
    </source>
</evidence>
<evidence type="ECO:0000313" key="2">
    <source>
        <dbReference type="Proteomes" id="UP000027059"/>
    </source>
</evidence>
<gene>
    <name evidence="1" type="ORF">Y981_07665</name>
</gene>
<accession>A0A059XZH3</accession>
<keyword evidence="2" id="KW-1185">Reference proteome</keyword>
<dbReference type="InterPro" id="IPR052924">
    <property type="entry name" value="OsmC/Ohr_hydroprdx_reductase"/>
</dbReference>
<dbReference type="AlphaFoldDB" id="A0A059XZH3"/>
<dbReference type="InterPro" id="IPR015946">
    <property type="entry name" value="KH_dom-like_a/b"/>
</dbReference>
<dbReference type="SUPFAM" id="SSF82784">
    <property type="entry name" value="OsmC-like"/>
    <property type="match status" value="1"/>
</dbReference>
<dbReference type="InterPro" id="IPR036102">
    <property type="entry name" value="OsmC/Ohrsf"/>
</dbReference>
<dbReference type="PANTHER" id="PTHR35368">
    <property type="entry name" value="HYDROPEROXIDE REDUCTASE"/>
    <property type="match status" value="1"/>
</dbReference>
<organism evidence="1 2">
    <name type="scientific">Leptospirillum ferriphilum YSK</name>
    <dbReference type="NCBI Taxonomy" id="1441628"/>
    <lineage>
        <taxon>Bacteria</taxon>
        <taxon>Pseudomonadati</taxon>
        <taxon>Nitrospirota</taxon>
        <taxon>Nitrospiria</taxon>
        <taxon>Nitrospirales</taxon>
        <taxon>Nitrospiraceae</taxon>
        <taxon>Leptospirillum</taxon>
    </lineage>
</organism>
<dbReference type="KEGG" id="lfp:Y981_07665"/>
<sequence>MNHVNLEALEKTIALFRSDPAKARKENVLEGEWNTKGSGAQFHADLVFESGKLSLEMDNPKAMGGEGLAPGPLQYCLFGMASCFAGTFMMVAAKQGVEIQRLKIRVENVVDMTRPLGISQNPLTDGVRIRLSVSSPSSESVLQKIEEQSREQCPAVWCLTNPIPLSISLHREG</sequence>
<dbReference type="HOGENOM" id="CLU_110108_0_0_0"/>
<dbReference type="Proteomes" id="UP000027059">
    <property type="component" value="Chromosome"/>
</dbReference>
<dbReference type="EMBL" id="CP007243">
    <property type="protein sequence ID" value="AIA30676.1"/>
    <property type="molecule type" value="Genomic_DNA"/>
</dbReference>
<dbReference type="Pfam" id="PF02566">
    <property type="entry name" value="OsmC"/>
    <property type="match status" value="1"/>
</dbReference>
<protein>
    <submittedName>
        <fullName evidence="1">Disulfide bond formation regulator</fullName>
    </submittedName>
</protein>
<name>A0A059XZH3_9BACT</name>
<proteinExistence type="predicted"/>
<dbReference type="OrthoDB" id="9811389at2"/>
<dbReference type="Gene3D" id="3.30.300.20">
    <property type="match status" value="1"/>
</dbReference>